<dbReference type="GO" id="GO:0017183">
    <property type="term" value="P:protein histidyl modification to diphthamide"/>
    <property type="evidence" value="ECO:0007669"/>
    <property type="project" value="UniProtKB-UniPathway"/>
</dbReference>
<comment type="pathway">
    <text evidence="2 10">Protein modification; peptidyl-diphthamide biosynthesis.</text>
</comment>
<evidence type="ECO:0000256" key="7">
    <source>
        <dbReference type="ARBA" id="ARBA00023014"/>
    </source>
</evidence>
<gene>
    <name evidence="11" type="ORF">NEOLI_003044</name>
</gene>
<dbReference type="Gene3D" id="3.40.50.11860">
    <property type="entry name" value="Diphthamide synthesis DPH1/DPH2 domain 3"/>
    <property type="match status" value="1"/>
</dbReference>
<dbReference type="FunFam" id="3.40.50.11840:FF:000002">
    <property type="entry name" value="2-(3-amino-3-carboxypropyl)histidine synthase subunit 2"/>
    <property type="match status" value="1"/>
</dbReference>
<comment type="function">
    <text evidence="9">Required for the first step of diphthamide biosynthesis, a post-translational modification of histidine which occurs in elongation factor 2. DPH1 and DPH2 transfer a 3-amino-3-carboxypropyl (ACP) group from S-adenosyl-L-methionine (SAM) to a histidine residue, the reaction is assisted by a reduction system comprising DPH3 and a NADH-dependent reductase, predominantly CBR1. Facilitates the reduction of the catalytic iron-sulfur cluster found in the DPH1 subunit.</text>
</comment>
<evidence type="ECO:0000256" key="8">
    <source>
        <dbReference type="ARBA" id="ARBA00034128"/>
    </source>
</evidence>
<reference evidence="11 12" key="1">
    <citation type="submission" date="2016-04" db="EMBL/GenBank/DDBJ databases">
        <title>Evolutionary innovation and constraint leading to complex multicellularity in the Ascomycota.</title>
        <authorList>
            <person name="Cisse O."/>
            <person name="Nguyen A."/>
            <person name="Hewitt D.A."/>
            <person name="Jedd G."/>
            <person name="Stajich J.E."/>
        </authorList>
    </citation>
    <scope>NUCLEOTIDE SEQUENCE [LARGE SCALE GENOMIC DNA]</scope>
    <source>
        <strain evidence="11 12">DAH-3</strain>
    </source>
</reference>
<dbReference type="GO" id="GO:0090560">
    <property type="term" value="F:2-(3-amino-3-carboxypropyl)histidine synthase activity"/>
    <property type="evidence" value="ECO:0007669"/>
    <property type="project" value="InterPro"/>
</dbReference>
<evidence type="ECO:0000256" key="9">
    <source>
        <dbReference type="ARBA" id="ARBA00054092"/>
    </source>
</evidence>
<dbReference type="UniPathway" id="UPA00559"/>
<evidence type="ECO:0000256" key="1">
    <source>
        <dbReference type="ARBA" id="ARBA00001966"/>
    </source>
</evidence>
<protein>
    <recommendedName>
        <fullName evidence="4 10">2-(3-amino-3-carboxypropyl)histidine synthase subunit 2</fullName>
    </recommendedName>
</protein>
<keyword evidence="5 10" id="KW-0479">Metal-binding</keyword>
<dbReference type="PANTHER" id="PTHR10762:SF2">
    <property type="entry name" value="2-(3-AMINO-3-CARBOXYPROPYL)HISTIDINE SYNTHASE SUBUNIT 2"/>
    <property type="match status" value="1"/>
</dbReference>
<evidence type="ECO:0000313" key="12">
    <source>
        <dbReference type="Proteomes" id="UP000186594"/>
    </source>
</evidence>
<dbReference type="Gene3D" id="3.40.50.11840">
    <property type="entry name" value="Diphthamide synthesis DPH1/DPH2 domain 1"/>
    <property type="match status" value="1"/>
</dbReference>
<keyword evidence="10" id="KW-0963">Cytoplasm</keyword>
<comment type="cofactor">
    <cofactor evidence="1">
        <name>[4Fe-4S] cluster</name>
        <dbReference type="ChEBI" id="CHEBI:49883"/>
    </cofactor>
</comment>
<dbReference type="NCBIfam" id="TIGR00322">
    <property type="entry name" value="diphth2_R"/>
    <property type="match status" value="1"/>
</dbReference>
<dbReference type="InterPro" id="IPR010014">
    <property type="entry name" value="DHP2"/>
</dbReference>
<dbReference type="GO" id="GO:0005737">
    <property type="term" value="C:cytoplasm"/>
    <property type="evidence" value="ECO:0007669"/>
    <property type="project" value="UniProtKB-SubCell"/>
</dbReference>
<dbReference type="PANTHER" id="PTHR10762">
    <property type="entry name" value="DIPHTHAMIDE BIOSYNTHESIS PROTEIN"/>
    <property type="match status" value="1"/>
</dbReference>
<keyword evidence="12" id="KW-1185">Reference proteome</keyword>
<dbReference type="GO" id="GO:0046872">
    <property type="term" value="F:metal ion binding"/>
    <property type="evidence" value="ECO:0007669"/>
    <property type="project" value="UniProtKB-KW"/>
</dbReference>
<comment type="subcellular location">
    <subcellularLocation>
        <location evidence="10">Cytoplasm</location>
    </subcellularLocation>
</comment>
<evidence type="ECO:0000256" key="6">
    <source>
        <dbReference type="ARBA" id="ARBA00023004"/>
    </source>
</evidence>
<dbReference type="InterPro" id="IPR042263">
    <property type="entry name" value="DPH1/DPH2_1"/>
</dbReference>
<dbReference type="SFLD" id="SFLDS00032">
    <property type="entry name" value="Radical_SAM_3-amino-3-carboxyp"/>
    <property type="match status" value="1"/>
</dbReference>
<keyword evidence="7 10" id="KW-0411">Iron-sulfur</keyword>
<dbReference type="EMBL" id="LXFE01000238">
    <property type="protein sequence ID" value="OLL26142.1"/>
    <property type="molecule type" value="Genomic_DNA"/>
</dbReference>
<evidence type="ECO:0000313" key="11">
    <source>
        <dbReference type="EMBL" id="OLL26142.1"/>
    </source>
</evidence>
<evidence type="ECO:0000256" key="5">
    <source>
        <dbReference type="ARBA" id="ARBA00022723"/>
    </source>
</evidence>
<comment type="caution">
    <text evidence="11">The sequence shown here is derived from an EMBL/GenBank/DDBJ whole genome shotgun (WGS) entry which is preliminary data.</text>
</comment>
<comment type="subunit">
    <text evidence="8">Component of the 2-(3-amino-3-carboxypropyl)histidine synthase complex composed of DPH1, DPH2, DPH3 and a NADH-dependent reductase, predominantly CBR1.</text>
</comment>
<evidence type="ECO:0000256" key="10">
    <source>
        <dbReference type="RuleBase" id="RU364133"/>
    </source>
</evidence>
<dbReference type="STRING" id="1198029.A0A1U7LUC4"/>
<sequence length="405" mass="45022">MNFSSTTPVELDTHSSRIRTKDFCSVALQFPDSLLHESTIVAEYLRKLLESDVYILGDTSYGECCVDEVAAEHVNADVIIHFGRACLSPTNRTPVIYVFCKRELHYDSFLEEIKGLDSENQIVLLADVQYQHHLGPLSALLSKQSFKPVVSSIEIGSHDLLPSRRLSSSESLSSSNVIYIGPSTQSLTNLILSASSKVLSIYHFDPQSSSLKLPISSISKRYALIQTASTATTFGLVMGTLGISKYLETLSHLQQAIKKAKKKSYTLAIGKPNVPKLANFPEIDIFVYLSCEENSLIDSKEYLRPIITPFELLLALGKEWTGQWKLDFLSVLDTTIPDVEENASEEEDQLIKRWDGTVKIHGEESSAAEYLQGRSWKGLRIEYDDNTPSMLEAGLEGIARGYGGR</sequence>
<evidence type="ECO:0000256" key="4">
    <source>
        <dbReference type="ARBA" id="ARBA00021914"/>
    </source>
</evidence>
<accession>A0A1U7LUC4</accession>
<evidence type="ECO:0000256" key="3">
    <source>
        <dbReference type="ARBA" id="ARBA00006179"/>
    </source>
</evidence>
<dbReference type="OMA" id="TSNSRPM"/>
<comment type="function">
    <text evidence="10">Required for the first step of diphthamide biosynthesis, a post-translational modification of histidine which occurs in elongation factor 2. DPH1 and DPH2 transfer a 3-amino-3-carboxypropyl (ACP) group from S-adenosyl-L-methionine (SAM) to a histidine residue, the reaction is assisted by a reduction system comprising DPH3 and a NADH-dependent reductase. Facilitates the reduction of the catalytic iron-sulfur cluster found in the DPH1 subunit.</text>
</comment>
<dbReference type="Proteomes" id="UP000186594">
    <property type="component" value="Unassembled WGS sequence"/>
</dbReference>
<organism evidence="11 12">
    <name type="scientific">Neolecta irregularis (strain DAH-3)</name>
    <dbReference type="NCBI Taxonomy" id="1198029"/>
    <lineage>
        <taxon>Eukaryota</taxon>
        <taxon>Fungi</taxon>
        <taxon>Dikarya</taxon>
        <taxon>Ascomycota</taxon>
        <taxon>Taphrinomycotina</taxon>
        <taxon>Neolectales</taxon>
        <taxon>Neolectaceae</taxon>
        <taxon>Neolecta</taxon>
    </lineage>
</organism>
<dbReference type="NCBIfam" id="TIGR00272">
    <property type="entry name" value="DPH2"/>
    <property type="match status" value="1"/>
</dbReference>
<comment type="similarity">
    <text evidence="3 10">Belongs to the DPH1/DPH2 family. DPH2 subfamily.</text>
</comment>
<dbReference type="GO" id="GO:0051536">
    <property type="term" value="F:iron-sulfur cluster binding"/>
    <property type="evidence" value="ECO:0007669"/>
    <property type="project" value="UniProtKB-KW"/>
</dbReference>
<dbReference type="FunFam" id="3.40.50.11860:FF:000001">
    <property type="entry name" value="2-(3-amino-3-carboxypropyl)histidine synthase subunit 2"/>
    <property type="match status" value="1"/>
</dbReference>
<evidence type="ECO:0000256" key="2">
    <source>
        <dbReference type="ARBA" id="ARBA00005156"/>
    </source>
</evidence>
<dbReference type="SFLD" id="SFLDG01121">
    <property type="entry name" value="Diphthamide_biosynthesis"/>
    <property type="match status" value="1"/>
</dbReference>
<name>A0A1U7LUC4_NEOID</name>
<proteinExistence type="inferred from homology"/>
<dbReference type="InterPro" id="IPR042265">
    <property type="entry name" value="DPH1/DPH2_3"/>
</dbReference>
<dbReference type="AlphaFoldDB" id="A0A1U7LUC4"/>
<dbReference type="Pfam" id="PF01866">
    <property type="entry name" value="Diphthamide_syn"/>
    <property type="match status" value="1"/>
</dbReference>
<dbReference type="InterPro" id="IPR016435">
    <property type="entry name" value="DPH1/DPH2"/>
</dbReference>
<keyword evidence="6 10" id="KW-0408">Iron</keyword>
<dbReference type="OrthoDB" id="449241at2759"/>